<proteinExistence type="predicted"/>
<accession>A0A2V5HD68</accession>
<organism evidence="1 2">
    <name type="scientific">Aspergillus violaceofuscus (strain CBS 115571)</name>
    <dbReference type="NCBI Taxonomy" id="1450538"/>
    <lineage>
        <taxon>Eukaryota</taxon>
        <taxon>Fungi</taxon>
        <taxon>Dikarya</taxon>
        <taxon>Ascomycota</taxon>
        <taxon>Pezizomycotina</taxon>
        <taxon>Eurotiomycetes</taxon>
        <taxon>Eurotiomycetidae</taxon>
        <taxon>Eurotiales</taxon>
        <taxon>Aspergillaceae</taxon>
        <taxon>Aspergillus</taxon>
    </lineage>
</organism>
<keyword evidence="2" id="KW-1185">Reference proteome</keyword>
<evidence type="ECO:0000313" key="2">
    <source>
        <dbReference type="Proteomes" id="UP000249829"/>
    </source>
</evidence>
<name>A0A2V5HD68_ASPV1</name>
<dbReference type="Proteomes" id="UP000249829">
    <property type="component" value="Unassembled WGS sequence"/>
</dbReference>
<sequence>MCNVLCLVHESQVRSRSRAPPSYPSPCVLSPTQARNSGLSDAACNLIISLILSSACGVESGLEPLPHVSIIWPCCDRACKGSSCGRCVAIYICPPAAHHLPPWCDMRHSNHGEESGSTRVYPSLEKRTDMGDFSPPPYQLLSEAIIFWSVATVLYIGRM</sequence>
<reference evidence="1 2" key="1">
    <citation type="submission" date="2018-02" db="EMBL/GenBank/DDBJ databases">
        <title>The genomes of Aspergillus section Nigri reveals drivers in fungal speciation.</title>
        <authorList>
            <consortium name="DOE Joint Genome Institute"/>
            <person name="Vesth T.C."/>
            <person name="Nybo J."/>
            <person name="Theobald S."/>
            <person name="Brandl J."/>
            <person name="Frisvad J.C."/>
            <person name="Nielsen K.F."/>
            <person name="Lyhne E.K."/>
            <person name="Kogle M.E."/>
            <person name="Kuo A."/>
            <person name="Riley R."/>
            <person name="Clum A."/>
            <person name="Nolan M."/>
            <person name="Lipzen A."/>
            <person name="Salamov A."/>
            <person name="Henrissat B."/>
            <person name="Wiebenga A."/>
            <person name="De vries R.P."/>
            <person name="Grigoriev I.V."/>
            <person name="Mortensen U.H."/>
            <person name="Andersen M.R."/>
            <person name="Baker S.E."/>
        </authorList>
    </citation>
    <scope>NUCLEOTIDE SEQUENCE [LARGE SCALE GENOMIC DNA]</scope>
    <source>
        <strain evidence="1 2">CBS 115571</strain>
    </source>
</reference>
<protein>
    <submittedName>
        <fullName evidence="1">Uncharacterized protein</fullName>
    </submittedName>
</protein>
<dbReference type="AlphaFoldDB" id="A0A2V5HD68"/>
<evidence type="ECO:0000313" key="1">
    <source>
        <dbReference type="EMBL" id="PYI22309.1"/>
    </source>
</evidence>
<gene>
    <name evidence="1" type="ORF">BO99DRAFT_19356</name>
</gene>
<dbReference type="EMBL" id="KZ825111">
    <property type="protein sequence ID" value="PYI22309.1"/>
    <property type="molecule type" value="Genomic_DNA"/>
</dbReference>